<gene>
    <name evidence="2" type="ORF">GCM10017579_15690</name>
</gene>
<sequence>MNLVEPTTQTLRVFDGPRDIETTTDAATAVLDTLRTWGETKIHDAGRPALMLSGGVDSLLLAAAYKDLNPLCLTVAIPGSRDATGAASAAAHLGLDHELIDTREVLGLRRWVSAALGTDELWEVTAGIPLVAIATRLNDLGLDGPILSGNGADAVFLGGWSPNGSVRDEQIRRATAALTFPIPDFYTRLLGDGDWRYMQPYATESMWAVAGRLSEQALYVERDGVTFDKACLREAAVRMDVPEELAWTIKDPLQRSSGLMALLADEAREWMATRPLAAHYSDPRTEPAEQAMARLWLAVDGGTRTN</sequence>
<keyword evidence="3" id="KW-1185">Reference proteome</keyword>
<comment type="caution">
    <text evidence="2">The sequence shown here is derived from an EMBL/GenBank/DDBJ whole genome shotgun (WGS) entry which is preliminary data.</text>
</comment>
<protein>
    <recommendedName>
        <fullName evidence="1">Asparagine synthetase domain-containing protein</fullName>
    </recommendedName>
</protein>
<feature type="domain" description="Asparagine synthetase" evidence="1">
    <location>
        <begin position="49"/>
        <end position="159"/>
    </location>
</feature>
<accession>A0ABQ5SV98</accession>
<dbReference type="InterPro" id="IPR001962">
    <property type="entry name" value="Asn_synthase"/>
</dbReference>
<dbReference type="Proteomes" id="UP001142292">
    <property type="component" value="Unassembled WGS sequence"/>
</dbReference>
<evidence type="ECO:0000313" key="3">
    <source>
        <dbReference type="Proteomes" id="UP001142292"/>
    </source>
</evidence>
<evidence type="ECO:0000313" key="2">
    <source>
        <dbReference type="EMBL" id="GLJ67533.1"/>
    </source>
</evidence>
<dbReference type="SUPFAM" id="SSF52402">
    <property type="entry name" value="Adenine nucleotide alpha hydrolases-like"/>
    <property type="match status" value="1"/>
</dbReference>
<proteinExistence type="predicted"/>
<dbReference type="RefSeq" id="WP_229787486.1">
    <property type="nucleotide sequence ID" value="NZ_BMRK01000004.1"/>
</dbReference>
<organism evidence="2 3">
    <name type="scientific">Nocardioides luteus</name>
    <dbReference type="NCBI Taxonomy" id="1844"/>
    <lineage>
        <taxon>Bacteria</taxon>
        <taxon>Bacillati</taxon>
        <taxon>Actinomycetota</taxon>
        <taxon>Actinomycetes</taxon>
        <taxon>Propionibacteriales</taxon>
        <taxon>Nocardioidaceae</taxon>
        <taxon>Nocardioides</taxon>
    </lineage>
</organism>
<dbReference type="Gene3D" id="3.40.50.620">
    <property type="entry name" value="HUPs"/>
    <property type="match status" value="1"/>
</dbReference>
<reference evidence="2" key="2">
    <citation type="submission" date="2023-01" db="EMBL/GenBank/DDBJ databases">
        <authorList>
            <person name="Sun Q."/>
            <person name="Evtushenko L."/>
        </authorList>
    </citation>
    <scope>NUCLEOTIDE SEQUENCE</scope>
    <source>
        <strain evidence="2">VKM Ac-1246</strain>
    </source>
</reference>
<dbReference type="CDD" id="cd01991">
    <property type="entry name" value="Asn_synthase_B_C"/>
    <property type="match status" value="1"/>
</dbReference>
<reference evidence="2" key="1">
    <citation type="journal article" date="2014" name="Int. J. Syst. Evol. Microbiol.">
        <title>Complete genome of a new Firmicutes species belonging to the dominant human colonic microbiota ('Ruminococcus bicirculans') reveals two chromosomes and a selective capacity to utilize plant glucans.</title>
        <authorList>
            <consortium name="NISC Comparative Sequencing Program"/>
            <person name="Wegmann U."/>
            <person name="Louis P."/>
            <person name="Goesmann A."/>
            <person name="Henrissat B."/>
            <person name="Duncan S.H."/>
            <person name="Flint H.J."/>
        </authorList>
    </citation>
    <scope>NUCLEOTIDE SEQUENCE</scope>
    <source>
        <strain evidence="2">VKM Ac-1246</strain>
    </source>
</reference>
<dbReference type="InterPro" id="IPR014729">
    <property type="entry name" value="Rossmann-like_a/b/a_fold"/>
</dbReference>
<evidence type="ECO:0000259" key="1">
    <source>
        <dbReference type="Pfam" id="PF00733"/>
    </source>
</evidence>
<dbReference type="EMBL" id="BSEL01000004">
    <property type="protein sequence ID" value="GLJ67533.1"/>
    <property type="molecule type" value="Genomic_DNA"/>
</dbReference>
<name>A0ABQ5SV98_9ACTN</name>
<dbReference type="Pfam" id="PF00733">
    <property type="entry name" value="Asn_synthase"/>
    <property type="match status" value="1"/>
</dbReference>